<accession>A0AAV6YST3</accession>
<keyword evidence="2" id="KW-1185">Reference proteome</keyword>
<evidence type="ECO:0000313" key="1">
    <source>
        <dbReference type="EMBL" id="KAG8538855.1"/>
    </source>
</evidence>
<dbReference type="AlphaFoldDB" id="A0AAV6YST3"/>
<dbReference type="EMBL" id="WNYA01018099">
    <property type="protein sequence ID" value="KAG8538855.1"/>
    <property type="molecule type" value="Genomic_DNA"/>
</dbReference>
<comment type="caution">
    <text evidence="1">The sequence shown here is derived from an EMBL/GenBank/DDBJ whole genome shotgun (WGS) entry which is preliminary data.</text>
</comment>
<name>A0AAV6YST3_ENGPU</name>
<proteinExistence type="predicted"/>
<dbReference type="Proteomes" id="UP000824782">
    <property type="component" value="Unassembled WGS sequence"/>
</dbReference>
<reference evidence="1" key="1">
    <citation type="thesis" date="2020" institute="ProQuest LLC" country="789 East Eisenhower Parkway, Ann Arbor, MI, USA">
        <title>Comparative Genomics and Chromosome Evolution.</title>
        <authorList>
            <person name="Mudd A.B."/>
        </authorList>
    </citation>
    <scope>NUCLEOTIDE SEQUENCE</scope>
    <source>
        <strain evidence="1">237g6f4</strain>
        <tissue evidence="1">Blood</tissue>
    </source>
</reference>
<sequence length="103" mass="11567">MTSWYAPEHTTDIRGDAGAGALGAQEGECVRFFFLIDPCIRRGEIYLKNSAYTQVYSVYSHRVQRFSSYQKLEGAETLHPKVNKVPPLHATFEICGVLPLFGI</sequence>
<protein>
    <submittedName>
        <fullName evidence="1">Uncharacterized protein</fullName>
    </submittedName>
</protein>
<evidence type="ECO:0000313" key="2">
    <source>
        <dbReference type="Proteomes" id="UP000824782"/>
    </source>
</evidence>
<organism evidence="1 2">
    <name type="scientific">Engystomops pustulosus</name>
    <name type="common">Tungara frog</name>
    <name type="synonym">Physalaemus pustulosus</name>
    <dbReference type="NCBI Taxonomy" id="76066"/>
    <lineage>
        <taxon>Eukaryota</taxon>
        <taxon>Metazoa</taxon>
        <taxon>Chordata</taxon>
        <taxon>Craniata</taxon>
        <taxon>Vertebrata</taxon>
        <taxon>Euteleostomi</taxon>
        <taxon>Amphibia</taxon>
        <taxon>Batrachia</taxon>
        <taxon>Anura</taxon>
        <taxon>Neobatrachia</taxon>
        <taxon>Hyloidea</taxon>
        <taxon>Leptodactylidae</taxon>
        <taxon>Leiuperinae</taxon>
        <taxon>Engystomops</taxon>
    </lineage>
</organism>
<gene>
    <name evidence="1" type="ORF">GDO81_021949</name>
</gene>